<evidence type="ECO:0000313" key="3">
    <source>
        <dbReference type="Proteomes" id="UP000008138"/>
    </source>
</evidence>
<dbReference type="OrthoDB" id="25777at2157"/>
<protein>
    <submittedName>
        <fullName evidence="2">Uncharacterized protein</fullName>
    </submittedName>
</protein>
<name>F2L5K1_THEU7</name>
<dbReference type="RefSeq" id="WP_013679708.1">
    <property type="nucleotide sequence ID" value="NC_015315.1"/>
</dbReference>
<dbReference type="eggNOG" id="arCOG03725">
    <property type="taxonomic scope" value="Archaea"/>
</dbReference>
<feature type="coiled-coil region" evidence="1">
    <location>
        <begin position="77"/>
        <end position="104"/>
    </location>
</feature>
<dbReference type="EMBL" id="CP002590">
    <property type="protein sequence ID" value="AEA12372.1"/>
    <property type="molecule type" value="Genomic_DNA"/>
</dbReference>
<accession>F2L5K1</accession>
<organism evidence="2 3">
    <name type="scientific">Thermoproteus uzoniensis (strain 768-20)</name>
    <dbReference type="NCBI Taxonomy" id="999630"/>
    <lineage>
        <taxon>Archaea</taxon>
        <taxon>Thermoproteota</taxon>
        <taxon>Thermoprotei</taxon>
        <taxon>Thermoproteales</taxon>
        <taxon>Thermoproteaceae</taxon>
        <taxon>Thermoproteus</taxon>
    </lineage>
</organism>
<dbReference type="KEGG" id="tuz:TUZN_0888"/>
<gene>
    <name evidence="2" type="ordered locus">TUZN_0888</name>
</gene>
<dbReference type="AlphaFoldDB" id="F2L5K1"/>
<evidence type="ECO:0000313" key="2">
    <source>
        <dbReference type="EMBL" id="AEA12372.1"/>
    </source>
</evidence>
<dbReference type="HOGENOM" id="CLU_1773280_0_0_2"/>
<sequence>MDIAELLGLVATKGVDYVLSQLPTLLSKREISREDAQLILAYLTIGELRGLREEVRSLGGEVKALGAKIDDMHKDLAARIEEVRRDLSDKLDFISNQLRVLNSNISATYELTSRVMAKLMELGVGARV</sequence>
<keyword evidence="3" id="KW-1185">Reference proteome</keyword>
<dbReference type="Proteomes" id="UP000008138">
    <property type="component" value="Chromosome"/>
</dbReference>
<evidence type="ECO:0000256" key="1">
    <source>
        <dbReference type="SAM" id="Coils"/>
    </source>
</evidence>
<proteinExistence type="predicted"/>
<dbReference type="GeneID" id="10360421"/>
<reference key="2">
    <citation type="submission" date="2011-03" db="EMBL/GenBank/DDBJ databases">
        <title>Complete genome sequence of the thermoacidophilic crenarchaeon Thermoproteus uzoniensis 768-20.</title>
        <authorList>
            <person name="Mardanov A.V."/>
            <person name="Gumerov V.M."/>
            <person name="Beletsky A.V."/>
            <person name="Prokofeva M.I."/>
            <person name="Bonch-Osmolovskaya E.A."/>
            <person name="Ravin N.V."/>
            <person name="Skryabin K.G."/>
        </authorList>
    </citation>
    <scope>NUCLEOTIDE SEQUENCE</scope>
    <source>
        <strain>768-20</strain>
    </source>
</reference>
<keyword evidence="1" id="KW-0175">Coiled coil</keyword>
<dbReference type="STRING" id="999630.TUZN_0888"/>
<reference evidence="2 3" key="1">
    <citation type="journal article" date="2011" name="J. Bacteriol.">
        <title>Complete genome sequence of the thermoacidophilic crenarchaeon Thermoproteus uzoniensis 768-20.</title>
        <authorList>
            <person name="Mardanov A.V."/>
            <person name="Gumerov V.M."/>
            <person name="Beletsky A.V."/>
            <person name="Prokofeva M.I."/>
            <person name="Bonch-Osmolovskaya E.A."/>
            <person name="Ravin N.V."/>
            <person name="Skryabin K.G."/>
        </authorList>
    </citation>
    <scope>NUCLEOTIDE SEQUENCE [LARGE SCALE GENOMIC DNA]</scope>
    <source>
        <strain evidence="2 3">768-20</strain>
    </source>
</reference>